<comment type="caution">
    <text evidence="1">The sequence shown here is derived from an EMBL/GenBank/DDBJ whole genome shotgun (WGS) entry which is preliminary data.</text>
</comment>
<dbReference type="RefSeq" id="WP_260350208.1">
    <property type="nucleotide sequence ID" value="NZ_NTHN02000078.1"/>
</dbReference>
<evidence type="ECO:0000313" key="2">
    <source>
        <dbReference type="Proteomes" id="UP000217448"/>
    </source>
</evidence>
<dbReference type="EMBL" id="NTHN02000078">
    <property type="protein sequence ID" value="MCT4373265.1"/>
    <property type="molecule type" value="Genomic_DNA"/>
</dbReference>
<reference evidence="2" key="1">
    <citation type="submission" date="2023-07" db="EMBL/GenBank/DDBJ databases">
        <title>Yangia mangrovi SAOS 153D genome.</title>
        <authorList>
            <person name="Verma A."/>
            <person name="Pal Y."/>
            <person name="Sundharam S."/>
            <person name="Bisht B."/>
            <person name="Srinivasan K."/>
        </authorList>
    </citation>
    <scope>NUCLEOTIDE SEQUENCE [LARGE SCALE GENOMIC DNA]</scope>
    <source>
        <strain evidence="2">SAOS 153D</strain>
    </source>
</reference>
<gene>
    <name evidence="1" type="ORF">CLG85_024430</name>
</gene>
<evidence type="ECO:0000313" key="1">
    <source>
        <dbReference type="EMBL" id="MCT4373265.1"/>
    </source>
</evidence>
<name>A0ABT2KSJ2_9RHOB</name>
<proteinExistence type="predicted"/>
<keyword evidence="2" id="KW-1185">Reference proteome</keyword>
<dbReference type="Proteomes" id="UP000217448">
    <property type="component" value="Unassembled WGS sequence"/>
</dbReference>
<accession>A0ABT2KSJ2</accession>
<sequence length="100" mass="11135">MPRMITLLSTTRRRAPVTVIPPGRSLPGHRDVTVNFNLAGQVNLSANFENHNARPVEIFQSPAKRTFPGIVQICNFNNFTTTATSCACTKPLRSLKREKL</sequence>
<protein>
    <submittedName>
        <fullName evidence="1">Uncharacterized protein</fullName>
    </submittedName>
</protein>
<organism evidence="1 2">
    <name type="scientific">Alloyangia mangrovi</name>
    <dbReference type="NCBI Taxonomy" id="1779329"/>
    <lineage>
        <taxon>Bacteria</taxon>
        <taxon>Pseudomonadati</taxon>
        <taxon>Pseudomonadota</taxon>
        <taxon>Alphaproteobacteria</taxon>
        <taxon>Rhodobacterales</taxon>
        <taxon>Roseobacteraceae</taxon>
        <taxon>Alloyangia</taxon>
    </lineage>
</organism>